<dbReference type="GO" id="GO:0004519">
    <property type="term" value="F:endonuclease activity"/>
    <property type="evidence" value="ECO:0007669"/>
    <property type="project" value="UniProtKB-KW"/>
</dbReference>
<dbReference type="RefSeq" id="WP_154176878.1">
    <property type="nucleotide sequence ID" value="NZ_WJXZ01000012.1"/>
</dbReference>
<keyword evidence="1" id="KW-0378">Hydrolase</keyword>
<organism evidence="1 2">
    <name type="scientific">Larkinella terrae</name>
    <dbReference type="NCBI Taxonomy" id="2025311"/>
    <lineage>
        <taxon>Bacteria</taxon>
        <taxon>Pseudomonadati</taxon>
        <taxon>Bacteroidota</taxon>
        <taxon>Cytophagia</taxon>
        <taxon>Cytophagales</taxon>
        <taxon>Spirosomataceae</taxon>
        <taxon>Larkinella</taxon>
    </lineage>
</organism>
<proteinExistence type="predicted"/>
<keyword evidence="1" id="KW-0540">Nuclease</keyword>
<comment type="caution">
    <text evidence="1">The sequence shown here is derived from an EMBL/GenBank/DDBJ whole genome shotgun (WGS) entry which is preliminary data.</text>
</comment>
<gene>
    <name evidence="1" type="ORF">GJJ30_19635</name>
</gene>
<dbReference type="EMBL" id="WJXZ01000012">
    <property type="protein sequence ID" value="MRS63523.1"/>
    <property type="molecule type" value="Genomic_DNA"/>
</dbReference>
<accession>A0A7K0ENV6</accession>
<dbReference type="Proteomes" id="UP000441754">
    <property type="component" value="Unassembled WGS sequence"/>
</dbReference>
<dbReference type="Gene3D" id="1.10.30.50">
    <property type="match status" value="1"/>
</dbReference>
<evidence type="ECO:0000313" key="2">
    <source>
        <dbReference type="Proteomes" id="UP000441754"/>
    </source>
</evidence>
<sequence length="251" mass="29192">MIKLRSVPIPPELTEERKKTLTDEYKVTEKAVWQKDFICDPLLEMTHGKCCFSECKLNEEGKYDEVEHFHPKSLYPDEVVSWDNLLPINKACNIAKGDHDTKAEPIINPRFDDPKIHLYFKGYRFYPKTELGKKTIDVVGLNDWTMWVTPRFEIGKHIIELLESILDQTRTFFSIGPQTVLRRNRLLSRLRGLMIEGTEKYAYSATVATVLLNEECYQEIKSLFEANGLWSDELQNLEDQISLCALDITNK</sequence>
<protein>
    <submittedName>
        <fullName evidence="1">HNH endonuclease</fullName>
    </submittedName>
</protein>
<reference evidence="1 2" key="1">
    <citation type="journal article" date="2018" name="Antonie Van Leeuwenhoek">
        <title>Larkinella terrae sp. nov., isolated from soil on Jeju Island, South Korea.</title>
        <authorList>
            <person name="Ten L.N."/>
            <person name="Jeon J."/>
            <person name="Park S.J."/>
            <person name="Park S."/>
            <person name="Lee S.Y."/>
            <person name="Kim M.K."/>
            <person name="Jung H.Y."/>
        </authorList>
    </citation>
    <scope>NUCLEOTIDE SEQUENCE [LARGE SCALE GENOMIC DNA]</scope>
    <source>
        <strain evidence="1 2">KCTC 52001</strain>
    </source>
</reference>
<dbReference type="AlphaFoldDB" id="A0A7K0ENV6"/>
<name>A0A7K0ENV6_9BACT</name>
<dbReference type="OrthoDB" id="5918473at2"/>
<keyword evidence="1" id="KW-0255">Endonuclease</keyword>
<keyword evidence="2" id="KW-1185">Reference proteome</keyword>
<evidence type="ECO:0000313" key="1">
    <source>
        <dbReference type="EMBL" id="MRS63523.1"/>
    </source>
</evidence>